<protein>
    <submittedName>
        <fullName evidence="2">Uncharacterized protein</fullName>
    </submittedName>
</protein>
<evidence type="ECO:0000313" key="2">
    <source>
        <dbReference type="EMBL" id="NEM90118.1"/>
    </source>
</evidence>
<dbReference type="Proteomes" id="UP000479756">
    <property type="component" value="Unassembled WGS sequence"/>
</dbReference>
<keyword evidence="3" id="KW-1185">Reference proteome</keyword>
<gene>
    <name evidence="2" type="ORF">G3T37_01955</name>
</gene>
<evidence type="ECO:0000256" key="1">
    <source>
        <dbReference type="SAM" id="MobiDB-lite"/>
    </source>
</evidence>
<dbReference type="RefSeq" id="WP_163471794.1">
    <property type="nucleotide sequence ID" value="NZ_JAAGWZ010000001.1"/>
</dbReference>
<proteinExistence type="predicted"/>
<evidence type="ECO:0000313" key="3">
    <source>
        <dbReference type="Proteomes" id="UP000479756"/>
    </source>
</evidence>
<name>A0A7C9TNG8_9MICO</name>
<organism evidence="2 3">
    <name type="scientific">Galbitalea soli</name>
    <dbReference type="NCBI Taxonomy" id="1268042"/>
    <lineage>
        <taxon>Bacteria</taxon>
        <taxon>Bacillati</taxon>
        <taxon>Actinomycetota</taxon>
        <taxon>Actinomycetes</taxon>
        <taxon>Micrococcales</taxon>
        <taxon>Microbacteriaceae</taxon>
        <taxon>Galbitalea</taxon>
    </lineage>
</organism>
<feature type="compositionally biased region" description="Low complexity" evidence="1">
    <location>
        <begin position="97"/>
        <end position="114"/>
    </location>
</feature>
<comment type="caution">
    <text evidence="2">The sequence shown here is derived from an EMBL/GenBank/DDBJ whole genome shotgun (WGS) entry which is preliminary data.</text>
</comment>
<sequence length="124" mass="13783">MARITAPLATRVRSMLRAAEHPQSAQGTATEWRTARDRWLDALDPREEPTLDEGELRRLIDFLSEAAPSRSSRRTPQEWSAAIDALVPELLFAAHAAQTAHTAHTAQTAQTAQTVETTRRDGDR</sequence>
<dbReference type="EMBL" id="JAAGWZ010000001">
    <property type="protein sequence ID" value="NEM90118.1"/>
    <property type="molecule type" value="Genomic_DNA"/>
</dbReference>
<reference evidence="2 3" key="1">
    <citation type="journal article" date="2014" name="Int. J. Syst. Evol. Microbiol.">
        <title>Description of Galbitalea soli gen. nov., sp. nov., and Frondihabitans sucicola sp. nov.</title>
        <authorList>
            <person name="Kim S.J."/>
            <person name="Lim J.M."/>
            <person name="Ahn J.H."/>
            <person name="Weon H.Y."/>
            <person name="Hamada M."/>
            <person name="Suzuki K."/>
            <person name="Ahn T.Y."/>
            <person name="Kwon S.W."/>
        </authorList>
    </citation>
    <scope>NUCLEOTIDE SEQUENCE [LARGE SCALE GENOMIC DNA]</scope>
    <source>
        <strain evidence="2 3">NBRC 108727</strain>
    </source>
</reference>
<feature type="region of interest" description="Disordered" evidence="1">
    <location>
        <begin position="97"/>
        <end position="124"/>
    </location>
</feature>
<dbReference type="AlphaFoldDB" id="A0A7C9TNG8"/>
<accession>A0A7C9TNG8</accession>